<gene>
    <name evidence="2" type="ORF">B296_00019152</name>
</gene>
<reference evidence="2 3" key="1">
    <citation type="journal article" date="2014" name="Agronomy (Basel)">
        <title>A Draft Genome Sequence for Ensete ventricosum, the Drought-Tolerant Tree Against Hunger.</title>
        <authorList>
            <person name="Harrison J."/>
            <person name="Moore K.A."/>
            <person name="Paszkiewicz K."/>
            <person name="Jones T."/>
            <person name="Grant M."/>
            <person name="Ambacheew D."/>
            <person name="Muzemil S."/>
            <person name="Studholme D.J."/>
        </authorList>
    </citation>
    <scope>NUCLEOTIDE SEQUENCE [LARGE SCALE GENOMIC DNA]</scope>
</reference>
<organism evidence="2 3">
    <name type="scientific">Ensete ventricosum</name>
    <name type="common">Abyssinian banana</name>
    <name type="synonym">Musa ensete</name>
    <dbReference type="NCBI Taxonomy" id="4639"/>
    <lineage>
        <taxon>Eukaryota</taxon>
        <taxon>Viridiplantae</taxon>
        <taxon>Streptophyta</taxon>
        <taxon>Embryophyta</taxon>
        <taxon>Tracheophyta</taxon>
        <taxon>Spermatophyta</taxon>
        <taxon>Magnoliopsida</taxon>
        <taxon>Liliopsida</taxon>
        <taxon>Zingiberales</taxon>
        <taxon>Musaceae</taxon>
        <taxon>Ensete</taxon>
    </lineage>
</organism>
<feature type="region of interest" description="Disordered" evidence="1">
    <location>
        <begin position="50"/>
        <end position="93"/>
    </location>
</feature>
<evidence type="ECO:0000313" key="3">
    <source>
        <dbReference type="Proteomes" id="UP000287651"/>
    </source>
</evidence>
<dbReference type="EMBL" id="AMZH03011398">
    <property type="protein sequence ID" value="RRT52944.1"/>
    <property type="molecule type" value="Genomic_DNA"/>
</dbReference>
<dbReference type="Proteomes" id="UP000287651">
    <property type="component" value="Unassembled WGS sequence"/>
</dbReference>
<dbReference type="AlphaFoldDB" id="A0A426YMI8"/>
<evidence type="ECO:0000313" key="2">
    <source>
        <dbReference type="EMBL" id="RRT52944.1"/>
    </source>
</evidence>
<comment type="caution">
    <text evidence="2">The sequence shown here is derived from an EMBL/GenBank/DDBJ whole genome shotgun (WGS) entry which is preliminary data.</text>
</comment>
<accession>A0A426YMI8</accession>
<protein>
    <submittedName>
        <fullName evidence="2">Uncharacterized protein</fullName>
    </submittedName>
</protein>
<proteinExistence type="predicted"/>
<evidence type="ECO:0000256" key="1">
    <source>
        <dbReference type="SAM" id="MobiDB-lite"/>
    </source>
</evidence>
<name>A0A426YMI8_ENSVE</name>
<sequence>MLWSSYNQSSIRASKALNLAFSVLSITIARGAAKLVSWLRLQSKRGAATRGRVAATKEGRSVGRKMAASQQGEEMVVAGGSGSGGEEEGGYRDVAWCRQRGDEGEEDGS</sequence>